<feature type="region of interest" description="Disordered" evidence="1">
    <location>
        <begin position="47"/>
        <end position="83"/>
    </location>
</feature>
<evidence type="ECO:0000259" key="2">
    <source>
        <dbReference type="Pfam" id="PF05424"/>
    </source>
</evidence>
<feature type="region of interest" description="Disordered" evidence="1">
    <location>
        <begin position="99"/>
        <end position="132"/>
    </location>
</feature>
<evidence type="ECO:0000313" key="4">
    <source>
        <dbReference type="EMBL" id="ETW32915.1"/>
    </source>
</evidence>
<dbReference type="Gene3D" id="1.20.1310.20">
    <property type="entry name" value="Duffy-antigen binding domain"/>
    <property type="match status" value="2"/>
</dbReference>
<dbReference type="Pfam" id="PF22672">
    <property type="entry name" value="DBL_C"/>
    <property type="match status" value="2"/>
</dbReference>
<organism evidence="4 5">
    <name type="scientific">Plasmodium falciparum Tanzania</name>
    <name type="common">2000708</name>
    <dbReference type="NCBI Taxonomy" id="1036725"/>
    <lineage>
        <taxon>Eukaryota</taxon>
        <taxon>Sar</taxon>
        <taxon>Alveolata</taxon>
        <taxon>Apicomplexa</taxon>
        <taxon>Aconoidasida</taxon>
        <taxon>Haemosporida</taxon>
        <taxon>Plasmodiidae</taxon>
        <taxon>Plasmodium</taxon>
        <taxon>Plasmodium (Laverania)</taxon>
    </lineage>
</organism>
<feature type="region of interest" description="Disordered" evidence="1">
    <location>
        <begin position="974"/>
        <end position="1014"/>
    </location>
</feature>
<feature type="compositionally biased region" description="Acidic residues" evidence="1">
    <location>
        <begin position="575"/>
        <end position="588"/>
    </location>
</feature>
<sequence>MVTQSGGGAGSSGAGIDKCTEVANGKHNTKIDKLLQHELNEAKQCIEKQEECEKKPPKPKPPPASDVARSGPSPLPALGNTSDANATYPVVAQTVAHQMHETAKTQLRNRGGRNALRADATKGEYSKNRKPQELSNICNITLEHSNDSRHGTDKYKGPCTGKNPRRFEIGTQWKGGEQVNKTYKDVYLPPRREHMCTSNLEYLQTTNKPLNGSDNDPKLVNNSFLGDVLLSAKFEADFIKQKYNEQPGYGDNETMCRAMKYSFADLGDIIKGTDLWDLNEGENKTQGHLEKIFEKIKEHHPGIKGNTKYPDDKDKKPPYKLLREDWWTANRRQVWKAMQCALKDLKKFDGDCAYSRSGIIPYDDYIPQRLRWMTEWAEWFCKAQSQEYENLVASCKGWKNNGDGKDCTQKDKEYTPCAEACEAYKTKIDTWKTQWNKIKEKYEELYEQARTVPDRTGFNDGSPDYQQVVDFFKVLQKQNSGKTTYDTAAGYIHQEARVGDCDEQNEFCEKENGVGEVQEGAKENKKYAFKHPPHGYDLACTCNTRDQQTDGRAPSDGDVRSADPRPAATGPTGNDADEEDDDDDDEDDSPKKRGTRTNPCYSDTTTKYAVLAEKVAADIHKKSHTDMLQRSGKNGDSVLKGDISKAIFKDGASPNEVNNVCQITEKHSNAHDSSKDPCNGKDGGQDGDRMKIGTIWQTKDDLQITDPHLFFPPRRQHMCTSNLEKLDYSWVINNGNGHVNDTGVTTTGNDGAHGKSGDKGSICVPPRRRRLYIQKLHEWANIAVSQGTTSALTPSRAQDPLLAAFVESAAIETFFLWHKYKMDKAREKKEKNRADGIYISSSNDDNGPQKELESGKIPDEFLRQMFYTLGDYRDICVGKTPDGIDTVSASGDNKSGDTKIKDISEKIEAILKNGDKKPGQTRESWWEKNVESIWNGMIYALTYDTNTASGQTPEQDKGLKQALMAKLEKETGKEGEYHYENVKLENSGTGGPKPGSSTTSQTTQSSSTSDNTLNNPKLTEFVEITPYFRYLEEWGQNFCKKRTEMLGKIKEDCYKDDGSKKQYSGFGEDCDDQLDADPTNFKDLGYSCPKSCRSYKKWIERKGKEFEEQKNAYDGQKDKCVNGNNKGGGDNGFCGTVTTNKTAAGFLKTLASCKKDSGEDNNKIFDDNGDTFKHTNLCDPCSEFKVKCNGDGCRGGANGNKCPGGKISPKNIDEKTDGNGNIEMLVSDNSGNEFNGLEACQDKCIFEEDYN</sequence>
<dbReference type="GO" id="GO:0046789">
    <property type="term" value="F:host cell surface receptor binding"/>
    <property type="evidence" value="ECO:0007669"/>
    <property type="project" value="InterPro"/>
</dbReference>
<reference evidence="4 5" key="2">
    <citation type="submission" date="2013-02" db="EMBL/GenBank/DDBJ databases">
        <title>The Genome Sequence of Plasmodium falciparum Tanzania (2000708).</title>
        <authorList>
            <consortium name="The Broad Institute Genome Sequencing Platform"/>
            <consortium name="The Broad Institute Genome Sequencing Center for Infectious Disease"/>
            <person name="Neafsey D."/>
            <person name="Cheeseman I."/>
            <person name="Volkman S."/>
            <person name="Adams J."/>
            <person name="Walker B."/>
            <person name="Young S.K."/>
            <person name="Zeng Q."/>
            <person name="Gargeya S."/>
            <person name="Fitzgerald M."/>
            <person name="Haas B."/>
            <person name="Abouelleil A."/>
            <person name="Alvarado L."/>
            <person name="Arachchi H.M."/>
            <person name="Berlin A.M."/>
            <person name="Chapman S.B."/>
            <person name="Dewar J."/>
            <person name="Goldberg J."/>
            <person name="Griggs A."/>
            <person name="Gujja S."/>
            <person name="Hansen M."/>
            <person name="Howarth C."/>
            <person name="Imamovic A."/>
            <person name="Larimer J."/>
            <person name="McCowan C."/>
            <person name="Murphy C."/>
            <person name="Neiman D."/>
            <person name="Pearson M."/>
            <person name="Priest M."/>
            <person name="Roberts A."/>
            <person name="Saif S."/>
            <person name="Shea T."/>
            <person name="Sisk P."/>
            <person name="Sykes S."/>
            <person name="Wortman J."/>
            <person name="Nusbaum C."/>
            <person name="Birren B."/>
        </authorList>
    </citation>
    <scope>NUCLEOTIDE SEQUENCE [LARGE SCALE GENOMIC DNA]</scope>
    <source>
        <strain evidence="5">Tanzania (2000708)</strain>
    </source>
</reference>
<dbReference type="GO" id="GO:0016020">
    <property type="term" value="C:membrane"/>
    <property type="evidence" value="ECO:0007669"/>
    <property type="project" value="InterPro"/>
</dbReference>
<feature type="region of interest" description="Disordered" evidence="1">
    <location>
        <begin position="831"/>
        <end position="854"/>
    </location>
</feature>
<dbReference type="InterPro" id="IPR054595">
    <property type="entry name" value="DBL_C"/>
</dbReference>
<dbReference type="Proteomes" id="UP000030708">
    <property type="component" value="Unassembled WGS sequence"/>
</dbReference>
<feature type="domain" description="Duffy-binding-like" evidence="3">
    <location>
        <begin position="375"/>
        <end position="486"/>
    </location>
</feature>
<dbReference type="AlphaFoldDB" id="A0A024VXH0"/>
<reference evidence="4 5" key="1">
    <citation type="submission" date="2013-02" db="EMBL/GenBank/DDBJ databases">
        <title>The Genome Annotation of Plasmodium falciparum Tanzania (2000708).</title>
        <authorList>
            <consortium name="The Broad Institute Genome Sequencing Platform"/>
            <consortium name="The Broad Institute Genome Sequencing Center for Infectious Disease"/>
            <person name="Neafsey D."/>
            <person name="Hoffman S."/>
            <person name="Volkman S."/>
            <person name="Rosenthal P."/>
            <person name="Walker B."/>
            <person name="Young S.K."/>
            <person name="Zeng Q."/>
            <person name="Gargeya S."/>
            <person name="Fitzgerald M."/>
            <person name="Haas B."/>
            <person name="Abouelleil A."/>
            <person name="Allen A.W."/>
            <person name="Alvarado L."/>
            <person name="Arachchi H.M."/>
            <person name="Berlin A.M."/>
            <person name="Chapman S.B."/>
            <person name="Gainer-Dewar J."/>
            <person name="Goldberg J."/>
            <person name="Griggs A."/>
            <person name="Gujja S."/>
            <person name="Hansen M."/>
            <person name="Howarth C."/>
            <person name="Imamovic A."/>
            <person name="Ireland A."/>
            <person name="Larimer J."/>
            <person name="McCowan C."/>
            <person name="Murphy C."/>
            <person name="Pearson M."/>
            <person name="Poon T.W."/>
            <person name="Priest M."/>
            <person name="Roberts A."/>
            <person name="Saif S."/>
            <person name="Shea T."/>
            <person name="Sisk P."/>
            <person name="Sykes S."/>
            <person name="Wortman J."/>
            <person name="Nusbaum C."/>
            <person name="Birren B."/>
        </authorList>
    </citation>
    <scope>NUCLEOTIDE SEQUENCE [LARGE SCALE GENOMIC DNA]</scope>
    <source>
        <strain evidence="5">Tanzania (2000708)</strain>
    </source>
</reference>
<feature type="compositionally biased region" description="Basic and acidic residues" evidence="1">
    <location>
        <begin position="974"/>
        <end position="983"/>
    </location>
</feature>
<feature type="region of interest" description="Disordered" evidence="1">
    <location>
        <begin position="667"/>
        <end position="689"/>
    </location>
</feature>
<dbReference type="OrthoDB" id="10530068at2759"/>
<feature type="domain" description="Duffy-antigen binding" evidence="2">
    <location>
        <begin position="762"/>
        <end position="951"/>
    </location>
</feature>
<feature type="compositionally biased region" description="Basic and acidic residues" evidence="1">
    <location>
        <begin position="547"/>
        <end position="563"/>
    </location>
</feature>
<evidence type="ECO:0000256" key="1">
    <source>
        <dbReference type="SAM" id="MobiDB-lite"/>
    </source>
</evidence>
<accession>A0A024VXH0</accession>
<dbReference type="InterPro" id="IPR008602">
    <property type="entry name" value="Duffy-antigen-binding"/>
</dbReference>
<gene>
    <name evidence="4" type="ORF">PFTANZ_06366</name>
</gene>
<dbReference type="Gene3D" id="1.20.58.830">
    <property type="match status" value="3"/>
</dbReference>
<feature type="compositionally biased region" description="Basic and acidic residues" evidence="1">
    <location>
        <begin position="47"/>
        <end position="56"/>
    </location>
</feature>
<feature type="domain" description="Duffy-antigen binding" evidence="2">
    <location>
        <begin position="186"/>
        <end position="371"/>
    </location>
</feature>
<evidence type="ECO:0008006" key="6">
    <source>
        <dbReference type="Google" id="ProtNLM"/>
    </source>
</evidence>
<evidence type="ECO:0000259" key="3">
    <source>
        <dbReference type="Pfam" id="PF22672"/>
    </source>
</evidence>
<dbReference type="EMBL" id="KI926997">
    <property type="protein sequence ID" value="ETW32915.1"/>
    <property type="molecule type" value="Genomic_DNA"/>
</dbReference>
<protein>
    <recommendedName>
        <fullName evidence="6">Duffy-binding-like domain-containing protein</fullName>
    </recommendedName>
</protein>
<feature type="compositionally biased region" description="Low complexity" evidence="1">
    <location>
        <begin position="994"/>
        <end position="1009"/>
    </location>
</feature>
<feature type="region of interest" description="Disordered" evidence="1">
    <location>
        <begin position="540"/>
        <end position="602"/>
    </location>
</feature>
<dbReference type="SUPFAM" id="SSF140924">
    <property type="entry name" value="Duffy binding domain-like"/>
    <property type="match status" value="3"/>
</dbReference>
<feature type="compositionally biased region" description="Basic and acidic residues" evidence="1">
    <location>
        <begin position="119"/>
        <end position="132"/>
    </location>
</feature>
<proteinExistence type="predicted"/>
<dbReference type="Pfam" id="PF05424">
    <property type="entry name" value="Duffy_binding"/>
    <property type="match status" value="2"/>
</dbReference>
<dbReference type="InterPro" id="IPR042202">
    <property type="entry name" value="Duffy-ag-bd_sf"/>
</dbReference>
<name>A0A024VXH0_PLAFA</name>
<feature type="domain" description="Duffy-binding-like" evidence="3">
    <location>
        <begin position="1033"/>
        <end position="1175"/>
    </location>
</feature>
<evidence type="ECO:0000313" key="5">
    <source>
        <dbReference type="Proteomes" id="UP000030708"/>
    </source>
</evidence>